<dbReference type="eggNOG" id="KOG1239">
    <property type="taxonomic scope" value="Eukaryota"/>
</dbReference>
<evidence type="ECO:0000256" key="5">
    <source>
        <dbReference type="ARBA" id="ARBA00023136"/>
    </source>
</evidence>
<dbReference type="Proteomes" id="UP000000707">
    <property type="component" value="Unassembled WGS sequence"/>
</dbReference>
<dbReference type="Pfam" id="PF02096">
    <property type="entry name" value="60KD_IMP"/>
    <property type="match status" value="1"/>
</dbReference>
<dbReference type="KEGG" id="cten:18248573"/>
<dbReference type="HOGENOM" id="CLU_029282_2_1_1"/>
<evidence type="ECO:0000256" key="3">
    <source>
        <dbReference type="ARBA" id="ARBA00022692"/>
    </source>
</evidence>
<keyword evidence="3 6" id="KW-0812">Transmembrane</keyword>
<evidence type="ECO:0000313" key="10">
    <source>
        <dbReference type="Proteomes" id="UP000000707"/>
    </source>
</evidence>
<dbReference type="PANTHER" id="PTHR12428">
    <property type="entry name" value="OXA1"/>
    <property type="match status" value="1"/>
</dbReference>
<dbReference type="InterPro" id="IPR001708">
    <property type="entry name" value="YidC/ALB3/OXA1/COX18"/>
</dbReference>
<evidence type="ECO:0000259" key="8">
    <source>
        <dbReference type="Pfam" id="PF02096"/>
    </source>
</evidence>
<dbReference type="AlphaFoldDB" id="G3AWC0"/>
<evidence type="ECO:0000256" key="4">
    <source>
        <dbReference type="ARBA" id="ARBA00022989"/>
    </source>
</evidence>
<accession>G3AWC0</accession>
<dbReference type="GO" id="GO:0032979">
    <property type="term" value="P:protein insertion into mitochondrial inner membrane from matrix"/>
    <property type="evidence" value="ECO:0007669"/>
    <property type="project" value="TreeGrafter"/>
</dbReference>
<keyword evidence="4 7" id="KW-1133">Transmembrane helix</keyword>
<evidence type="ECO:0000256" key="1">
    <source>
        <dbReference type="ARBA" id="ARBA00004141"/>
    </source>
</evidence>
<evidence type="ECO:0000256" key="2">
    <source>
        <dbReference type="ARBA" id="ARBA00009877"/>
    </source>
</evidence>
<keyword evidence="10" id="KW-1185">Reference proteome</keyword>
<name>G3AWC0_CANTC</name>
<dbReference type="GO" id="GO:0005743">
    <property type="term" value="C:mitochondrial inner membrane"/>
    <property type="evidence" value="ECO:0007669"/>
    <property type="project" value="TreeGrafter"/>
</dbReference>
<dbReference type="GO" id="GO:0033617">
    <property type="term" value="P:mitochondrial respiratory chain complex IV assembly"/>
    <property type="evidence" value="ECO:0007669"/>
    <property type="project" value="TreeGrafter"/>
</dbReference>
<evidence type="ECO:0000256" key="7">
    <source>
        <dbReference type="SAM" id="Phobius"/>
    </source>
</evidence>
<feature type="domain" description="Membrane insertase YidC/Oxa/ALB C-terminal" evidence="8">
    <location>
        <begin position="121"/>
        <end position="297"/>
    </location>
</feature>
<dbReference type="PANTHER" id="PTHR12428:SF65">
    <property type="entry name" value="CYTOCHROME C OXIDASE ASSEMBLY PROTEIN COX18, MITOCHONDRIAL"/>
    <property type="match status" value="1"/>
</dbReference>
<dbReference type="GO" id="GO:0032977">
    <property type="term" value="F:membrane insertase activity"/>
    <property type="evidence" value="ECO:0007669"/>
    <property type="project" value="InterPro"/>
</dbReference>
<sequence length="329" mass="37228">MFRSHILKTKIPPSPQYWGRRYFSIEPQTIVMALGETLQAVHATSGLPWWAVIPLSTFALRTVWTLPLSILQRKRLQKQSEYKAIISGTTPVLKLNLGQRAQETRNQLAAPSSSDSERAVQLQSPLANIKYEEILLLSAKETRKRQKALFKKHKIQLWKNFVLPVFQVPLWISLSLTMRNLCGWLSWDSLANQPLDPGLYTEGLLWFSDLTSYDHYHLTPVILGVISLCNVEWSFKTFELSRLASRPTLRPTLADAFANLSRMGVVFMMAIAMNAPVGLTLFWISSQTFSLAQNVVLDMAFPVAFTPRTRVAPSVASTDSTPIVNRRGR</sequence>
<comment type="subcellular location">
    <subcellularLocation>
        <location evidence="1 6">Membrane</location>
        <topology evidence="1 6">Multi-pass membrane protein</topology>
    </subcellularLocation>
</comment>
<keyword evidence="5 7" id="KW-0472">Membrane</keyword>
<gene>
    <name evidence="9" type="ORF">CANTEDRAFT_117455</name>
</gene>
<protein>
    <recommendedName>
        <fullName evidence="8">Membrane insertase YidC/Oxa/ALB C-terminal domain-containing protein</fullName>
    </recommendedName>
</protein>
<organism evidence="10">
    <name type="scientific">Candida tenuis (strain ATCC 10573 / BCRC 21748 / CBS 615 / JCM 9827 / NBRC 10315 / NRRL Y-1498 / VKM Y-70)</name>
    <name type="common">Yeast</name>
    <name type="synonym">Yamadazyma tenuis</name>
    <dbReference type="NCBI Taxonomy" id="590646"/>
    <lineage>
        <taxon>Eukaryota</taxon>
        <taxon>Fungi</taxon>
        <taxon>Dikarya</taxon>
        <taxon>Ascomycota</taxon>
        <taxon>Saccharomycotina</taxon>
        <taxon>Pichiomycetes</taxon>
        <taxon>Debaryomycetaceae</taxon>
        <taxon>Yamadazyma</taxon>
    </lineage>
</organism>
<evidence type="ECO:0000256" key="6">
    <source>
        <dbReference type="RuleBase" id="RU003945"/>
    </source>
</evidence>
<dbReference type="GeneID" id="18248573"/>
<dbReference type="OrthoDB" id="2148490at2759"/>
<proteinExistence type="inferred from homology"/>
<evidence type="ECO:0000313" key="9">
    <source>
        <dbReference type="EMBL" id="EGV66507.1"/>
    </source>
</evidence>
<dbReference type="STRING" id="590646.G3AWC0"/>
<comment type="similarity">
    <text evidence="2 6">Belongs to the OXA1/ALB3/YidC family.</text>
</comment>
<dbReference type="EMBL" id="GL996510">
    <property type="protein sequence ID" value="EGV66507.1"/>
    <property type="molecule type" value="Genomic_DNA"/>
</dbReference>
<feature type="transmembrane region" description="Helical" evidence="7">
    <location>
        <begin position="256"/>
        <end position="284"/>
    </location>
</feature>
<reference evidence="9 10" key="1">
    <citation type="journal article" date="2011" name="Proc. Natl. Acad. Sci. U.S.A.">
        <title>Comparative genomics of xylose-fermenting fungi for enhanced biofuel production.</title>
        <authorList>
            <person name="Wohlbach D.J."/>
            <person name="Kuo A."/>
            <person name="Sato T.K."/>
            <person name="Potts K.M."/>
            <person name="Salamov A.A."/>
            <person name="LaButti K.M."/>
            <person name="Sun H."/>
            <person name="Clum A."/>
            <person name="Pangilinan J.L."/>
            <person name="Lindquist E.A."/>
            <person name="Lucas S."/>
            <person name="Lapidus A."/>
            <person name="Jin M."/>
            <person name="Gunawan C."/>
            <person name="Balan V."/>
            <person name="Dale B.E."/>
            <person name="Jeffries T.W."/>
            <person name="Zinkel R."/>
            <person name="Barry K.W."/>
            <person name="Grigoriev I.V."/>
            <person name="Gasch A.P."/>
        </authorList>
    </citation>
    <scope>NUCLEOTIDE SEQUENCE [LARGE SCALE GENOMIC DNA]</scope>
    <source>
        <strain evidence="10">ATCC 10573 / BCRC 21748 / CBS 615 / JCM 9827 / NBRC 10315 / NRRL Y-1498 / VKM Y-70</strain>
    </source>
</reference>
<dbReference type="CDD" id="cd20069">
    <property type="entry name" value="5TM_Oxa1-like"/>
    <property type="match status" value="1"/>
</dbReference>
<dbReference type="InterPro" id="IPR028055">
    <property type="entry name" value="YidC/Oxa/ALB_C"/>
</dbReference>